<evidence type="ECO:0000256" key="1">
    <source>
        <dbReference type="SAM" id="MobiDB-lite"/>
    </source>
</evidence>
<feature type="region of interest" description="Disordered" evidence="1">
    <location>
        <begin position="162"/>
        <end position="183"/>
    </location>
</feature>
<name>A0A8J2KPK6_9HEXA</name>
<dbReference type="AlphaFoldDB" id="A0A8J2KPK6"/>
<proteinExistence type="predicted"/>
<organism evidence="2 3">
    <name type="scientific">Allacma fusca</name>
    <dbReference type="NCBI Taxonomy" id="39272"/>
    <lineage>
        <taxon>Eukaryota</taxon>
        <taxon>Metazoa</taxon>
        <taxon>Ecdysozoa</taxon>
        <taxon>Arthropoda</taxon>
        <taxon>Hexapoda</taxon>
        <taxon>Collembola</taxon>
        <taxon>Symphypleona</taxon>
        <taxon>Sminthuridae</taxon>
        <taxon>Allacma</taxon>
    </lineage>
</organism>
<sequence>ATYQHRVGRAGRFGSFGMTINLVVNIYEKDRLRNFQNELKVDLLVIDSIETLVGLGEQKERRKELRRLNPSTPPSAKSGIDSEYLKFCLYGSEEEKETTQIERLTIYNPRVQRKPQELEDLINRKLTFVDELIEEIQLFQTKRTQRRAARKVKSVGKKNVCDLEDSNFDTNDDTDDSSASSHD</sequence>
<feature type="compositionally biased region" description="Acidic residues" evidence="1">
    <location>
        <begin position="162"/>
        <end position="176"/>
    </location>
</feature>
<evidence type="ECO:0000313" key="2">
    <source>
        <dbReference type="EMBL" id="CAG7820177.1"/>
    </source>
</evidence>
<reference evidence="2" key="1">
    <citation type="submission" date="2021-06" db="EMBL/GenBank/DDBJ databases">
        <authorList>
            <person name="Hodson N. C."/>
            <person name="Mongue J. A."/>
            <person name="Jaron S. K."/>
        </authorList>
    </citation>
    <scope>NUCLEOTIDE SEQUENCE</scope>
</reference>
<dbReference type="EMBL" id="CAJVCH010471528">
    <property type="protein sequence ID" value="CAG7820177.1"/>
    <property type="molecule type" value="Genomic_DNA"/>
</dbReference>
<gene>
    <name evidence="2" type="ORF">AFUS01_LOCUS30580</name>
</gene>
<feature type="non-terminal residue" evidence="2">
    <location>
        <position position="1"/>
    </location>
</feature>
<evidence type="ECO:0000313" key="3">
    <source>
        <dbReference type="Proteomes" id="UP000708208"/>
    </source>
</evidence>
<dbReference type="Proteomes" id="UP000708208">
    <property type="component" value="Unassembled WGS sequence"/>
</dbReference>
<comment type="caution">
    <text evidence="2">The sequence shown here is derived from an EMBL/GenBank/DDBJ whole genome shotgun (WGS) entry which is preliminary data.</text>
</comment>
<keyword evidence="3" id="KW-1185">Reference proteome</keyword>
<accession>A0A8J2KPK6</accession>
<protein>
    <submittedName>
        <fullName evidence="2">Uncharacterized protein</fullName>
    </submittedName>
</protein>